<comment type="caution">
    <text evidence="8">The sequence shown here is derived from an EMBL/GenBank/DDBJ whole genome shotgun (WGS) entry which is preliminary data.</text>
</comment>
<feature type="transmembrane region" description="Helical" evidence="5">
    <location>
        <begin position="84"/>
        <end position="105"/>
    </location>
</feature>
<dbReference type="InterPro" id="IPR013121">
    <property type="entry name" value="Fe_red_NAD-bd_6"/>
</dbReference>
<dbReference type="Pfam" id="PF08022">
    <property type="entry name" value="FAD_binding_8"/>
    <property type="match status" value="1"/>
</dbReference>
<accession>A0A7C8UT46</accession>
<evidence type="ECO:0000256" key="4">
    <source>
        <dbReference type="SAM" id="MobiDB-lite"/>
    </source>
</evidence>
<dbReference type="PANTHER" id="PTHR32361:SF26">
    <property type="entry name" value="FAD-BINDING 8 DOMAIN-CONTAINING PROTEIN-RELATED"/>
    <property type="match status" value="1"/>
</dbReference>
<evidence type="ECO:0000313" key="8">
    <source>
        <dbReference type="EMBL" id="KAF3221159.1"/>
    </source>
</evidence>
<keyword evidence="2" id="KW-0249">Electron transport</keyword>
<dbReference type="Gene3D" id="3.40.50.80">
    <property type="entry name" value="Nucleotide-binding domain of ferredoxin-NADP reductase (FNR) module"/>
    <property type="match status" value="1"/>
</dbReference>
<protein>
    <recommendedName>
        <fullName evidence="10">FAD-binding FR-type domain-containing protein</fullName>
    </recommendedName>
</protein>
<evidence type="ECO:0000259" key="7">
    <source>
        <dbReference type="Pfam" id="PF08030"/>
    </source>
</evidence>
<feature type="domain" description="Ferric reductase NAD binding" evidence="7">
    <location>
        <begin position="246"/>
        <end position="332"/>
    </location>
</feature>
<dbReference type="InterPro" id="IPR013112">
    <property type="entry name" value="FAD-bd_8"/>
</dbReference>
<dbReference type="Proteomes" id="UP000472727">
    <property type="component" value="Unassembled WGS sequence"/>
</dbReference>
<dbReference type="InterPro" id="IPR051410">
    <property type="entry name" value="Ferric/Cupric_Reductase"/>
</dbReference>
<keyword evidence="5" id="KW-1133">Transmembrane helix</keyword>
<feature type="domain" description="FAD-binding 8" evidence="6">
    <location>
        <begin position="151"/>
        <end position="236"/>
    </location>
</feature>
<dbReference type="SUPFAM" id="SSF52343">
    <property type="entry name" value="Ferredoxin reductase-like, C-terminal NADP-linked domain"/>
    <property type="match status" value="1"/>
</dbReference>
<keyword evidence="3" id="KW-0560">Oxidoreductase</keyword>
<evidence type="ECO:0000256" key="2">
    <source>
        <dbReference type="ARBA" id="ARBA00022982"/>
    </source>
</evidence>
<dbReference type="CDD" id="cd06186">
    <property type="entry name" value="NOX_Duox_like_FAD_NADP"/>
    <property type="match status" value="1"/>
</dbReference>
<organism evidence="8 9">
    <name type="scientific">Orbilia oligospora</name>
    <name type="common">Nematode-trapping fungus</name>
    <name type="synonym">Arthrobotrys oligospora</name>
    <dbReference type="NCBI Taxonomy" id="2813651"/>
    <lineage>
        <taxon>Eukaryota</taxon>
        <taxon>Fungi</taxon>
        <taxon>Dikarya</taxon>
        <taxon>Ascomycota</taxon>
        <taxon>Pezizomycotina</taxon>
        <taxon>Orbiliomycetes</taxon>
        <taxon>Orbiliales</taxon>
        <taxon>Orbiliaceae</taxon>
        <taxon>Orbilia</taxon>
    </lineage>
</organism>
<reference evidence="8 9" key="1">
    <citation type="submission" date="2019-06" db="EMBL/GenBank/DDBJ databases">
        <authorList>
            <person name="Palmer J.M."/>
        </authorList>
    </citation>
    <scope>NUCLEOTIDE SEQUENCE [LARGE SCALE GENOMIC DNA]</scope>
    <source>
        <strain evidence="8 9">TWF106</strain>
    </source>
</reference>
<evidence type="ECO:0008006" key="10">
    <source>
        <dbReference type="Google" id="ProtNLM"/>
    </source>
</evidence>
<evidence type="ECO:0000256" key="3">
    <source>
        <dbReference type="ARBA" id="ARBA00023002"/>
    </source>
</evidence>
<dbReference type="GO" id="GO:0006826">
    <property type="term" value="P:iron ion transport"/>
    <property type="evidence" value="ECO:0007669"/>
    <property type="project" value="TreeGrafter"/>
</dbReference>
<dbReference type="PANTHER" id="PTHR32361">
    <property type="entry name" value="FERRIC/CUPRIC REDUCTASE TRANSMEMBRANE COMPONENT"/>
    <property type="match status" value="1"/>
</dbReference>
<evidence type="ECO:0000256" key="1">
    <source>
        <dbReference type="ARBA" id="ARBA00022448"/>
    </source>
</evidence>
<evidence type="ECO:0000259" key="6">
    <source>
        <dbReference type="Pfam" id="PF08022"/>
    </source>
</evidence>
<dbReference type="AlphaFoldDB" id="A0A7C8UT46"/>
<dbReference type="Pfam" id="PF08030">
    <property type="entry name" value="NAD_binding_6"/>
    <property type="match status" value="1"/>
</dbReference>
<dbReference type="GO" id="GO:0000293">
    <property type="term" value="F:ferric-chelate reductase activity"/>
    <property type="evidence" value="ECO:0007669"/>
    <property type="project" value="TreeGrafter"/>
</dbReference>
<dbReference type="GO" id="GO:0006879">
    <property type="term" value="P:intracellular iron ion homeostasis"/>
    <property type="evidence" value="ECO:0007669"/>
    <property type="project" value="TreeGrafter"/>
</dbReference>
<evidence type="ECO:0000256" key="5">
    <source>
        <dbReference type="SAM" id="Phobius"/>
    </source>
</evidence>
<name>A0A7C8UT46_ORBOL</name>
<evidence type="ECO:0000313" key="9">
    <source>
        <dbReference type="Proteomes" id="UP000472727"/>
    </source>
</evidence>
<sequence>MDKLQEEWNNFKSSQGGKDGLEENWEKFKAGHPESDVLQENWDKLKSDVGVDGLKQEWNNLQDTRHKFMTGLQLLLFLQAQSPIFWYTLWGLNLVSRCGILLSGYQGTLRRRRRRRSSLPRYASTELSDSAGRPDGLSIGNTVIIPVNDIALVKLGIKKNTSIRAGQYIQLCIPDVSTSAFVQQHPFYISWIDDYHDMRVISFLITPKRGFTEDLVRRANEIHLYKPPAKYDGPFGVSVRLEKYGTIIAFATGIGITGVLLCLKEALLGCRKHTFMARKIQLFWILEREDQQIWVGHWMEELLIQDVEKVRRFLTRVEANDIVAKNLEVNMYIPRQWANPVAKEGLIEFHGENRRISKRYEKMRVRSVLSTLIRESKGDIAILGCTHNTAAKVIRETIVQKMDRPILFHQLDFVPTLAGEEVIEIEAA</sequence>
<feature type="compositionally biased region" description="Polar residues" evidence="4">
    <location>
        <begin position="7"/>
        <end position="16"/>
    </location>
</feature>
<feature type="region of interest" description="Disordered" evidence="4">
    <location>
        <begin position="1"/>
        <end position="24"/>
    </location>
</feature>
<gene>
    <name evidence="8" type="ORF">TWF106_006484</name>
</gene>
<dbReference type="InterPro" id="IPR039261">
    <property type="entry name" value="FNR_nucleotide-bd"/>
</dbReference>
<keyword evidence="5" id="KW-0472">Membrane</keyword>
<keyword evidence="5" id="KW-0812">Transmembrane</keyword>
<dbReference type="GO" id="GO:0005886">
    <property type="term" value="C:plasma membrane"/>
    <property type="evidence" value="ECO:0007669"/>
    <property type="project" value="TreeGrafter"/>
</dbReference>
<proteinExistence type="predicted"/>
<dbReference type="GO" id="GO:0015677">
    <property type="term" value="P:copper ion import"/>
    <property type="evidence" value="ECO:0007669"/>
    <property type="project" value="TreeGrafter"/>
</dbReference>
<keyword evidence="1" id="KW-0813">Transport</keyword>
<dbReference type="EMBL" id="WIWS01000030">
    <property type="protein sequence ID" value="KAF3221159.1"/>
    <property type="molecule type" value="Genomic_DNA"/>
</dbReference>